<reference evidence="3" key="1">
    <citation type="submission" date="2024-05" db="EMBL/GenBank/DDBJ databases">
        <authorList>
            <person name="Cai S.Y."/>
            <person name="Jin L.M."/>
            <person name="Li H.R."/>
        </authorList>
    </citation>
    <scope>NUCLEOTIDE SEQUENCE</scope>
    <source>
        <strain evidence="3">A5-74</strain>
    </source>
</reference>
<evidence type="ECO:0000259" key="2">
    <source>
        <dbReference type="Pfam" id="PF21531"/>
    </source>
</evidence>
<feature type="domain" description="DNA-binding protein Rv2175c wHTH" evidence="2">
    <location>
        <begin position="12"/>
        <end position="55"/>
    </location>
</feature>
<organism evidence="3">
    <name type="scientific">Nakamurella sp. A5-74</name>
    <dbReference type="NCBI Taxonomy" id="3158264"/>
    <lineage>
        <taxon>Bacteria</taxon>
        <taxon>Bacillati</taxon>
        <taxon>Actinomycetota</taxon>
        <taxon>Actinomycetes</taxon>
        <taxon>Nakamurellales</taxon>
        <taxon>Nakamurellaceae</taxon>
        <taxon>Nakamurella</taxon>
    </lineage>
</organism>
<dbReference type="EMBL" id="CP159218">
    <property type="protein sequence ID" value="XCG62212.1"/>
    <property type="molecule type" value="Genomic_DNA"/>
</dbReference>
<dbReference type="Pfam" id="PF21531">
    <property type="entry name" value="Rv2175c_wHTH"/>
    <property type="match status" value="1"/>
</dbReference>
<dbReference type="InterPro" id="IPR041098">
    <property type="entry name" value="Rv2175c_C"/>
</dbReference>
<dbReference type="InterPro" id="IPR048576">
    <property type="entry name" value="Rv2175c_wHTH"/>
</dbReference>
<sequence length="118" mass="12711">MSVSEVAGPATPTWVAVPDIAEALGLVVTRVHQLIRDRAVVAVRRDGAVRIPAEFVAEGVVVKGLPSTITLLTDGGYSDEEIVQWLFREDDSLPGAPITALRENRGREVHRRAQAAGF</sequence>
<dbReference type="Pfam" id="PF18367">
    <property type="entry name" value="Rv2175c_C"/>
    <property type="match status" value="1"/>
</dbReference>
<proteinExistence type="predicted"/>
<dbReference type="AlphaFoldDB" id="A0AAU8DMS9"/>
<dbReference type="RefSeq" id="WP_353647827.1">
    <property type="nucleotide sequence ID" value="NZ_CP159218.1"/>
</dbReference>
<gene>
    <name evidence="3" type="ORF">ABLG96_13125</name>
</gene>
<keyword evidence="3" id="KW-0238">DNA-binding</keyword>
<dbReference type="GO" id="GO:0003677">
    <property type="term" value="F:DNA binding"/>
    <property type="evidence" value="ECO:0007669"/>
    <property type="project" value="UniProtKB-KW"/>
</dbReference>
<evidence type="ECO:0000259" key="1">
    <source>
        <dbReference type="Pfam" id="PF18367"/>
    </source>
</evidence>
<protein>
    <submittedName>
        <fullName evidence="3">Rv2175c family DNA-binding protein</fullName>
    </submittedName>
</protein>
<feature type="domain" description="Rv2175c C-terminal" evidence="1">
    <location>
        <begin position="62"/>
        <end position="116"/>
    </location>
</feature>
<evidence type="ECO:0000313" key="3">
    <source>
        <dbReference type="EMBL" id="XCG62212.1"/>
    </source>
</evidence>
<name>A0AAU8DMS9_9ACTN</name>
<accession>A0AAU8DMS9</accession>